<feature type="region of interest" description="Disordered" evidence="1">
    <location>
        <begin position="28"/>
        <end position="75"/>
    </location>
</feature>
<organism evidence="2 3">
    <name type="scientific">Hibiscus trionum</name>
    <name type="common">Flower of an hour</name>
    <dbReference type="NCBI Taxonomy" id="183268"/>
    <lineage>
        <taxon>Eukaryota</taxon>
        <taxon>Viridiplantae</taxon>
        <taxon>Streptophyta</taxon>
        <taxon>Embryophyta</taxon>
        <taxon>Tracheophyta</taxon>
        <taxon>Spermatophyta</taxon>
        <taxon>Magnoliopsida</taxon>
        <taxon>eudicotyledons</taxon>
        <taxon>Gunneridae</taxon>
        <taxon>Pentapetalae</taxon>
        <taxon>rosids</taxon>
        <taxon>malvids</taxon>
        <taxon>Malvales</taxon>
        <taxon>Malvaceae</taxon>
        <taxon>Malvoideae</taxon>
        <taxon>Hibiscus</taxon>
    </lineage>
</organism>
<dbReference type="AlphaFoldDB" id="A0A9W7LLM5"/>
<evidence type="ECO:0000256" key="1">
    <source>
        <dbReference type="SAM" id="MobiDB-lite"/>
    </source>
</evidence>
<sequence length="84" mass="9269">MGQPTWVIDVNRKLESRVGGATDEAIHLQSAGRRGRPKQESLHASGGLLWSLPPRKRSPLAHGGSQETSTPFTQEIQQTFRSFC</sequence>
<gene>
    <name evidence="2" type="ORF">HRI_000446800</name>
</gene>
<feature type="compositionally biased region" description="Polar residues" evidence="1">
    <location>
        <begin position="65"/>
        <end position="75"/>
    </location>
</feature>
<name>A0A9W7LLM5_HIBTR</name>
<dbReference type="Proteomes" id="UP001165190">
    <property type="component" value="Unassembled WGS sequence"/>
</dbReference>
<proteinExistence type="predicted"/>
<evidence type="ECO:0000313" key="2">
    <source>
        <dbReference type="EMBL" id="GMI67775.1"/>
    </source>
</evidence>
<comment type="caution">
    <text evidence="2">The sequence shown here is derived from an EMBL/GenBank/DDBJ whole genome shotgun (WGS) entry which is preliminary data.</text>
</comment>
<keyword evidence="3" id="KW-1185">Reference proteome</keyword>
<reference evidence="2" key="1">
    <citation type="submission" date="2023-05" db="EMBL/GenBank/DDBJ databases">
        <title>Genome and transcriptome analyses reveal genes involved in the formation of fine ridges on petal epidermal cells in Hibiscus trionum.</title>
        <authorList>
            <person name="Koshimizu S."/>
            <person name="Masuda S."/>
            <person name="Ishii T."/>
            <person name="Shirasu K."/>
            <person name="Hoshino A."/>
            <person name="Arita M."/>
        </authorList>
    </citation>
    <scope>NUCLEOTIDE SEQUENCE</scope>
    <source>
        <strain evidence="2">Hamamatsu line</strain>
    </source>
</reference>
<dbReference type="EMBL" id="BSYR01000006">
    <property type="protein sequence ID" value="GMI67775.1"/>
    <property type="molecule type" value="Genomic_DNA"/>
</dbReference>
<accession>A0A9W7LLM5</accession>
<protein>
    <submittedName>
        <fullName evidence="2">Uncharacterized protein</fullName>
    </submittedName>
</protein>
<evidence type="ECO:0000313" key="3">
    <source>
        <dbReference type="Proteomes" id="UP001165190"/>
    </source>
</evidence>